<dbReference type="EMBL" id="JBDLBR010000002">
    <property type="protein sequence ID" value="MEN7536586.1"/>
    <property type="molecule type" value="Genomic_DNA"/>
</dbReference>
<protein>
    <submittedName>
        <fullName evidence="1">Uncharacterized protein</fullName>
    </submittedName>
</protein>
<keyword evidence="2" id="KW-1185">Reference proteome</keyword>
<gene>
    <name evidence="1" type="ORF">ABDJ38_05320</name>
</gene>
<proteinExistence type="predicted"/>
<comment type="caution">
    <text evidence="1">The sequence shown here is derived from an EMBL/GenBank/DDBJ whole genome shotgun (WGS) entry which is preliminary data.</text>
</comment>
<organism evidence="1 2">
    <name type="scientific">Aurantiacibacter flavus</name>
    <dbReference type="NCBI Taxonomy" id="3145232"/>
    <lineage>
        <taxon>Bacteria</taxon>
        <taxon>Pseudomonadati</taxon>
        <taxon>Pseudomonadota</taxon>
        <taxon>Alphaproteobacteria</taxon>
        <taxon>Sphingomonadales</taxon>
        <taxon>Erythrobacteraceae</taxon>
        <taxon>Aurantiacibacter</taxon>
    </lineage>
</organism>
<reference evidence="1 2" key="1">
    <citation type="submission" date="2024-05" db="EMBL/GenBank/DDBJ databases">
        <authorList>
            <person name="Park S."/>
        </authorList>
    </citation>
    <scope>NUCLEOTIDE SEQUENCE [LARGE SCALE GENOMIC DNA]</scope>
    <source>
        <strain evidence="1 2">DGU5</strain>
    </source>
</reference>
<evidence type="ECO:0000313" key="1">
    <source>
        <dbReference type="EMBL" id="MEN7536586.1"/>
    </source>
</evidence>
<sequence length="60" mass="6477">MEPAAIERFAALIEEVGELCDADRAFGGSVNVGFEDKAREVSPLLIDLELLPVLALGLRH</sequence>
<accession>A0ABV0CV85</accession>
<evidence type="ECO:0000313" key="2">
    <source>
        <dbReference type="Proteomes" id="UP001484535"/>
    </source>
</evidence>
<name>A0ABV0CV85_9SPHN</name>
<dbReference type="Proteomes" id="UP001484535">
    <property type="component" value="Unassembled WGS sequence"/>
</dbReference>